<reference evidence="1 2" key="1">
    <citation type="submission" date="2024-06" db="EMBL/GenBank/DDBJ databases">
        <title>Genomic Encyclopedia of Type Strains, Phase IV (KMG-IV): sequencing the most valuable type-strain genomes for metagenomic binning, comparative biology and taxonomic classification.</title>
        <authorList>
            <person name="Goeker M."/>
        </authorList>
    </citation>
    <scope>NUCLEOTIDE SEQUENCE [LARGE SCALE GENOMIC DNA]</scope>
    <source>
        <strain evidence="1 2">DSM 29846</strain>
    </source>
</reference>
<evidence type="ECO:0000313" key="1">
    <source>
        <dbReference type="EMBL" id="MET3592571.1"/>
    </source>
</evidence>
<sequence>MDDFKPFCLADNMARWANFSDFLNRECGRAQAVAAAHEKTRPRFRDRVLLAGRLAVSDMIGRDYFALATTDSNGL</sequence>
<keyword evidence="2" id="KW-1185">Reference proteome</keyword>
<comment type="caution">
    <text evidence="1">The sequence shown here is derived from an EMBL/GenBank/DDBJ whole genome shotgun (WGS) entry which is preliminary data.</text>
</comment>
<protein>
    <submittedName>
        <fullName evidence="1">Uncharacterized protein</fullName>
    </submittedName>
</protein>
<name>A0ABV2HPS2_9HYPH</name>
<evidence type="ECO:0000313" key="2">
    <source>
        <dbReference type="Proteomes" id="UP001549036"/>
    </source>
</evidence>
<proteinExistence type="predicted"/>
<gene>
    <name evidence="1" type="ORF">ABID26_001959</name>
</gene>
<dbReference type="Proteomes" id="UP001549036">
    <property type="component" value="Unassembled WGS sequence"/>
</dbReference>
<organism evidence="1 2">
    <name type="scientific">Mesorhizobium shonense</name>
    <dbReference type="NCBI Taxonomy" id="1209948"/>
    <lineage>
        <taxon>Bacteria</taxon>
        <taxon>Pseudomonadati</taxon>
        <taxon>Pseudomonadota</taxon>
        <taxon>Alphaproteobacteria</taxon>
        <taxon>Hyphomicrobiales</taxon>
        <taxon>Phyllobacteriaceae</taxon>
        <taxon>Mesorhizobium</taxon>
    </lineage>
</organism>
<dbReference type="EMBL" id="JBEPLM010000003">
    <property type="protein sequence ID" value="MET3592571.1"/>
    <property type="molecule type" value="Genomic_DNA"/>
</dbReference>
<accession>A0ABV2HPS2</accession>